<sequence>MESLGIATGFPFGSYHFELGADFPHIGLVPLIIGPFWFGLAIFRGQ</sequence>
<name>A0A4Y3ZNM1_BRAEL</name>
<dbReference type="AlphaFoldDB" id="A0A4Y3ZNM1"/>
<organism evidence="1 2">
    <name type="scientific">Bradyrhizobium elkanii</name>
    <dbReference type="NCBI Taxonomy" id="29448"/>
    <lineage>
        <taxon>Bacteria</taxon>
        <taxon>Pseudomonadati</taxon>
        <taxon>Pseudomonadota</taxon>
        <taxon>Alphaproteobacteria</taxon>
        <taxon>Hyphomicrobiales</taxon>
        <taxon>Nitrobacteraceae</taxon>
        <taxon>Bradyrhizobium</taxon>
    </lineage>
</organism>
<evidence type="ECO:0000313" key="1">
    <source>
        <dbReference type="EMBL" id="MBP1290430.1"/>
    </source>
</evidence>
<dbReference type="EMBL" id="JAFICZ010000001">
    <property type="protein sequence ID" value="MBP1290430.1"/>
    <property type="molecule type" value="Genomic_DNA"/>
</dbReference>
<dbReference type="Pfam" id="PF04240">
    <property type="entry name" value="Caroten_synth"/>
    <property type="match status" value="1"/>
</dbReference>
<evidence type="ECO:0000313" key="2">
    <source>
        <dbReference type="Proteomes" id="UP000673383"/>
    </source>
</evidence>
<protein>
    <submittedName>
        <fullName evidence="1">Putative membrane protein</fullName>
    </submittedName>
</protein>
<accession>A0A4Y3ZNM1</accession>
<reference evidence="1" key="1">
    <citation type="submission" date="2021-02" db="EMBL/GenBank/DDBJ databases">
        <title>Genomic Encyclopedia of Type Strains, Phase IV (KMG-V): Genome sequencing to study the core and pangenomes of soil and plant-associated prokaryotes.</title>
        <authorList>
            <person name="Whitman W."/>
        </authorList>
    </citation>
    <scope>NUCLEOTIDE SEQUENCE</scope>
    <source>
        <strain evidence="1">USDA 406</strain>
    </source>
</reference>
<comment type="caution">
    <text evidence="1">The sequence shown here is derived from an EMBL/GenBank/DDBJ whole genome shotgun (WGS) entry which is preliminary data.</text>
</comment>
<gene>
    <name evidence="1" type="ORF">JOH49_000183</name>
</gene>
<dbReference type="InterPro" id="IPR007354">
    <property type="entry name" value="CruF-like"/>
</dbReference>
<proteinExistence type="predicted"/>
<dbReference type="Proteomes" id="UP000673383">
    <property type="component" value="Unassembled WGS sequence"/>
</dbReference>
<dbReference type="RefSeq" id="WP_233475737.1">
    <property type="nucleotide sequence ID" value="NZ_CP126003.1"/>
</dbReference>